<keyword evidence="2" id="KW-0808">Transferase</keyword>
<protein>
    <submittedName>
        <fullName evidence="2">Methyltransferase family protein</fullName>
    </submittedName>
</protein>
<reference evidence="2 3" key="1">
    <citation type="submission" date="2012-11" db="EMBL/GenBank/DDBJ databases">
        <title>FINISHED of Natronococcus occultus SP4, DSM 3396.</title>
        <authorList>
            <consortium name="DOE Joint Genome Institute"/>
            <person name="Eisen J."/>
            <person name="Huntemann M."/>
            <person name="Wei C.-L."/>
            <person name="Han J."/>
            <person name="Detter J.C."/>
            <person name="Han C."/>
            <person name="Tapia R."/>
            <person name="Chen A."/>
            <person name="Kyrpides N."/>
            <person name="Mavromatis K."/>
            <person name="Markowitz V."/>
            <person name="Szeto E."/>
            <person name="Ivanova N."/>
            <person name="Mikhailova N."/>
            <person name="Ovchinnikova G."/>
            <person name="Pagani I."/>
            <person name="Pati A."/>
            <person name="Goodwin L."/>
            <person name="Nordberg H.P."/>
            <person name="Cantor M.N."/>
            <person name="Hua S.X."/>
            <person name="Woyke T."/>
            <person name="Eisen J."/>
            <person name="Klenk H.-P."/>
            <person name="Klenk H.-P."/>
        </authorList>
    </citation>
    <scope>NUCLEOTIDE SEQUENCE [LARGE SCALE GENOMIC DNA]</scope>
    <source>
        <strain evidence="2 3">SP4</strain>
    </source>
</reference>
<dbReference type="GO" id="GO:0032259">
    <property type="term" value="P:methylation"/>
    <property type="evidence" value="ECO:0007669"/>
    <property type="project" value="UniProtKB-KW"/>
</dbReference>
<dbReference type="InterPro" id="IPR041698">
    <property type="entry name" value="Methyltransf_25"/>
</dbReference>
<dbReference type="Proteomes" id="UP000010878">
    <property type="component" value="Chromosome"/>
</dbReference>
<dbReference type="STRING" id="694430.Natoc_2011"/>
<dbReference type="EMBL" id="CP003929">
    <property type="protein sequence ID" value="AGB37797.1"/>
    <property type="molecule type" value="Genomic_DNA"/>
</dbReference>
<proteinExistence type="predicted"/>
<dbReference type="eggNOG" id="arCOG06507">
    <property type="taxonomic scope" value="Archaea"/>
</dbReference>
<organism evidence="2 3">
    <name type="scientific">Natronococcus occultus SP4</name>
    <dbReference type="NCBI Taxonomy" id="694430"/>
    <lineage>
        <taxon>Archaea</taxon>
        <taxon>Methanobacteriati</taxon>
        <taxon>Methanobacteriota</taxon>
        <taxon>Stenosarchaea group</taxon>
        <taxon>Halobacteria</taxon>
        <taxon>Halobacteriales</taxon>
        <taxon>Natrialbaceae</taxon>
        <taxon>Natronococcus</taxon>
    </lineage>
</organism>
<dbReference type="GO" id="GO:0008168">
    <property type="term" value="F:methyltransferase activity"/>
    <property type="evidence" value="ECO:0007669"/>
    <property type="project" value="UniProtKB-KW"/>
</dbReference>
<keyword evidence="2" id="KW-0489">Methyltransferase</keyword>
<accession>L0JXQ8</accession>
<dbReference type="OrthoDB" id="6243at2157"/>
<feature type="domain" description="Methyltransferase" evidence="1">
    <location>
        <begin position="48"/>
        <end position="139"/>
    </location>
</feature>
<dbReference type="InterPro" id="IPR029063">
    <property type="entry name" value="SAM-dependent_MTases_sf"/>
</dbReference>
<dbReference type="GeneID" id="14405095"/>
<evidence type="ECO:0000313" key="3">
    <source>
        <dbReference type="Proteomes" id="UP000010878"/>
    </source>
</evidence>
<sequence length="216" mass="24037">MNTDEIHDRWADRTGAYSPAYYAHYGPNETSELLCELVGRVVGPDATVLELGCSSGRHLAHLHEHGYDDLHGVDINAEAFEVMERAYPDLAAAGTFHHTTLEEFVRGCETDAFDVVYSVETLQHLHPDAEWVFDELVRLASSLLVTGETDADGPADDTSEDVAGSPTVTEVREADGMPLYVRDWSRAFTDRGWIELEDDATVLDYHTLRAFRPPAE</sequence>
<dbReference type="RefSeq" id="WP_015321241.1">
    <property type="nucleotide sequence ID" value="NC_019974.1"/>
</dbReference>
<dbReference type="SUPFAM" id="SSF53335">
    <property type="entry name" value="S-adenosyl-L-methionine-dependent methyltransferases"/>
    <property type="match status" value="1"/>
</dbReference>
<evidence type="ECO:0000313" key="2">
    <source>
        <dbReference type="EMBL" id="AGB37797.1"/>
    </source>
</evidence>
<keyword evidence="3" id="KW-1185">Reference proteome</keyword>
<dbReference type="CDD" id="cd02440">
    <property type="entry name" value="AdoMet_MTases"/>
    <property type="match status" value="1"/>
</dbReference>
<dbReference type="HOGENOM" id="CLU_1340716_0_0_2"/>
<dbReference type="AlphaFoldDB" id="L0JXQ8"/>
<gene>
    <name evidence="2" type="ORF">Natoc_2011</name>
</gene>
<dbReference type="Pfam" id="PF13649">
    <property type="entry name" value="Methyltransf_25"/>
    <property type="match status" value="1"/>
</dbReference>
<dbReference type="KEGG" id="nou:Natoc_2011"/>
<name>L0JXQ8_9EURY</name>
<dbReference type="Gene3D" id="3.40.50.150">
    <property type="entry name" value="Vaccinia Virus protein VP39"/>
    <property type="match status" value="1"/>
</dbReference>
<evidence type="ECO:0000259" key="1">
    <source>
        <dbReference type="Pfam" id="PF13649"/>
    </source>
</evidence>